<feature type="compositionally biased region" description="Pro residues" evidence="1">
    <location>
        <begin position="7"/>
        <end position="29"/>
    </location>
</feature>
<feature type="region of interest" description="Disordered" evidence="1">
    <location>
        <begin position="1"/>
        <end position="48"/>
    </location>
</feature>
<reference evidence="2" key="1">
    <citation type="submission" date="2016-10" db="EMBL/GenBank/DDBJ databases">
        <authorList>
            <person name="de Groot N.N."/>
        </authorList>
    </citation>
    <scope>NUCLEOTIDE SEQUENCE [LARGE SCALE GENOMIC DNA]</scope>
    <source>
        <strain evidence="2">CCBAU85039</strain>
    </source>
</reference>
<evidence type="ECO:0000313" key="5">
    <source>
        <dbReference type="Proteomes" id="UP000198939"/>
    </source>
</evidence>
<reference evidence="3 5" key="2">
    <citation type="submission" date="2016-10" db="EMBL/GenBank/DDBJ databases">
        <authorList>
            <person name="Varghese N."/>
            <person name="Submissions S."/>
        </authorList>
    </citation>
    <scope>NUCLEOTIDE SEQUENCE [LARGE SCALE GENOMIC DNA]</scope>
    <source>
        <strain evidence="3 5">CGMCC 1.7071</strain>
    </source>
</reference>
<dbReference type="RefSeq" id="WP_093041251.1">
    <property type="nucleotide sequence ID" value="NZ_FNXB01000018.1"/>
</dbReference>
<dbReference type="EMBL" id="FNXB01000018">
    <property type="protein sequence ID" value="SEI00012.1"/>
    <property type="molecule type" value="Genomic_DNA"/>
</dbReference>
<dbReference type="Proteomes" id="UP000198939">
    <property type="component" value="Unassembled WGS sequence"/>
</dbReference>
<reference evidence="4" key="3">
    <citation type="submission" date="2016-10" db="EMBL/GenBank/DDBJ databases">
        <authorList>
            <person name="Wibberg D."/>
        </authorList>
    </citation>
    <scope>NUCLEOTIDE SEQUENCE [LARGE SCALE GENOMIC DNA]</scope>
</reference>
<dbReference type="STRING" id="501024.RTCCBAU85039_3604"/>
<dbReference type="AlphaFoldDB" id="A0A1H8NVT2"/>
<evidence type="ECO:0000313" key="4">
    <source>
        <dbReference type="Proteomes" id="UP000183063"/>
    </source>
</evidence>
<proteinExistence type="predicted"/>
<evidence type="ECO:0000313" key="3">
    <source>
        <dbReference type="EMBL" id="SEO33701.1"/>
    </source>
</evidence>
<keyword evidence="5" id="KW-1185">Reference proteome</keyword>
<dbReference type="Proteomes" id="UP000183063">
    <property type="component" value="Unassembled WGS sequence"/>
</dbReference>
<accession>A0A1H8NVT2</accession>
<sequence length="48" mass="5181">MTIIPTEPNPAPMPGPLPGLPPDVPQPPIEEPDPDENDEPPKHICHRG</sequence>
<evidence type="ECO:0000313" key="2">
    <source>
        <dbReference type="EMBL" id="SEI00012.1"/>
    </source>
</evidence>
<organism evidence="2 4">
    <name type="scientific">Rhizobium tibeticum</name>
    <dbReference type="NCBI Taxonomy" id="501024"/>
    <lineage>
        <taxon>Bacteria</taxon>
        <taxon>Pseudomonadati</taxon>
        <taxon>Pseudomonadota</taxon>
        <taxon>Alphaproteobacteria</taxon>
        <taxon>Hyphomicrobiales</taxon>
        <taxon>Rhizobiaceae</taxon>
        <taxon>Rhizobium/Agrobacterium group</taxon>
        <taxon>Rhizobium</taxon>
    </lineage>
</organism>
<evidence type="ECO:0000256" key="1">
    <source>
        <dbReference type="SAM" id="MobiDB-lite"/>
    </source>
</evidence>
<protein>
    <submittedName>
        <fullName evidence="2">Uncharacterized protein</fullName>
    </submittedName>
</protein>
<name>A0A1H8NVT2_9HYPH</name>
<dbReference type="EMBL" id="FOCV01000015">
    <property type="protein sequence ID" value="SEO33701.1"/>
    <property type="molecule type" value="Genomic_DNA"/>
</dbReference>
<gene>
    <name evidence="2" type="ORF">RTCCBAU85039_3604</name>
    <name evidence="3" type="ORF">SAMN05216228_1015104</name>
</gene>